<keyword evidence="6 12" id="KW-0479">Metal-binding</keyword>
<evidence type="ECO:0000256" key="5">
    <source>
        <dbReference type="ARBA" id="ARBA00022617"/>
    </source>
</evidence>
<evidence type="ECO:0000256" key="12">
    <source>
        <dbReference type="PIRSR" id="PIRSR038928-2"/>
    </source>
</evidence>
<dbReference type="GO" id="GO:0042542">
    <property type="term" value="P:response to hydrogen peroxide"/>
    <property type="evidence" value="ECO:0007669"/>
    <property type="project" value="TreeGrafter"/>
</dbReference>
<dbReference type="RefSeq" id="WP_111627393.1">
    <property type="nucleotide sequence ID" value="NZ_QLMC01000001.1"/>
</dbReference>
<keyword evidence="5 12" id="KW-0349">Heme</keyword>
<evidence type="ECO:0000256" key="3">
    <source>
        <dbReference type="ARBA" id="ARBA00012314"/>
    </source>
</evidence>
<evidence type="ECO:0000259" key="14">
    <source>
        <dbReference type="SMART" id="SM01060"/>
    </source>
</evidence>
<dbReference type="PANTHER" id="PTHR11465">
    <property type="entry name" value="CATALASE"/>
    <property type="match status" value="1"/>
</dbReference>
<dbReference type="OrthoDB" id="9760293at2"/>
<feature type="region of interest" description="Disordered" evidence="13">
    <location>
        <begin position="1"/>
        <end position="28"/>
    </location>
</feature>
<dbReference type="FunFam" id="2.40.180.10:FF:000001">
    <property type="entry name" value="Catalase"/>
    <property type="match status" value="1"/>
</dbReference>
<comment type="caution">
    <text evidence="15">The sequence shown here is derived from an EMBL/GenBank/DDBJ whole genome shotgun (WGS) entry which is preliminary data.</text>
</comment>
<dbReference type="PRINTS" id="PR00067">
    <property type="entry name" value="CATALASE"/>
</dbReference>
<evidence type="ECO:0000256" key="8">
    <source>
        <dbReference type="ARBA" id="ARBA00023004"/>
    </source>
</evidence>
<dbReference type="Pfam" id="PF00199">
    <property type="entry name" value="Catalase"/>
    <property type="match status" value="1"/>
</dbReference>
<dbReference type="PROSITE" id="PS00438">
    <property type="entry name" value="CATALASE_2"/>
    <property type="match status" value="1"/>
</dbReference>
<accession>A0A327X9A4</accession>
<feature type="binding site" description="axial binding residue" evidence="12">
    <location>
        <position position="339"/>
    </location>
    <ligand>
        <name>heme</name>
        <dbReference type="ChEBI" id="CHEBI:30413"/>
    </ligand>
    <ligandPart>
        <name>Fe</name>
        <dbReference type="ChEBI" id="CHEBI:18248"/>
    </ligandPart>
</feature>
<evidence type="ECO:0000256" key="13">
    <source>
        <dbReference type="SAM" id="MobiDB-lite"/>
    </source>
</evidence>
<evidence type="ECO:0000256" key="2">
    <source>
        <dbReference type="ARBA" id="ARBA00005329"/>
    </source>
</evidence>
<proteinExistence type="inferred from homology"/>
<evidence type="ECO:0000256" key="6">
    <source>
        <dbReference type="ARBA" id="ARBA00022723"/>
    </source>
</evidence>
<dbReference type="PANTHER" id="PTHR11465:SF9">
    <property type="entry name" value="CATALASE"/>
    <property type="match status" value="1"/>
</dbReference>
<dbReference type="EC" id="1.11.1.6" evidence="3"/>
<keyword evidence="16" id="KW-1185">Reference proteome</keyword>
<evidence type="ECO:0000256" key="7">
    <source>
        <dbReference type="ARBA" id="ARBA00023002"/>
    </source>
</evidence>
<keyword evidence="7" id="KW-0560">Oxidoreductase</keyword>
<evidence type="ECO:0000256" key="9">
    <source>
        <dbReference type="ARBA" id="ARBA00023324"/>
    </source>
</evidence>
<comment type="catalytic activity">
    <reaction evidence="10">
        <text>2 H2O2 = O2 + 2 H2O</text>
        <dbReference type="Rhea" id="RHEA:20309"/>
        <dbReference type="ChEBI" id="CHEBI:15377"/>
        <dbReference type="ChEBI" id="CHEBI:15379"/>
        <dbReference type="ChEBI" id="CHEBI:16240"/>
        <dbReference type="EC" id="1.11.1.6"/>
    </reaction>
</comment>
<gene>
    <name evidence="15" type="ORF">LX87_01393</name>
</gene>
<dbReference type="GO" id="GO:0005737">
    <property type="term" value="C:cytoplasm"/>
    <property type="evidence" value="ECO:0007669"/>
    <property type="project" value="TreeGrafter"/>
</dbReference>
<sequence>MSNETKKLTTASGRPYFENENTQSAGPRGPLLLQDYILHEKMAHFNRERIPERVVHAKGSGAFGTFTVTHDITKYTKAKLFSKIGNQCQVLLRFSTVGGEKGSADTERDPRGFAVKFYTEDGNWDLVGNNTPVFFVKDPKKFSDFIHTQKRDPRTNCKSATMMWDFWSLNPESLHQVLLLMSDRGTPFSYRHLNGYGSHTFSLINADNERVYVKFHFKTQQGIKNFTDQEAGEMRGKDPDHAQRDLVEAIDRGDFPRWTMKIQVMTEQQAREFRFNPFDLTKIWPHAEYPLIDVGVLELNEVPNNYFAQVEQAAFAPAHIVDGIGYSPDKMLQGRLLSYPDAHRYRLGANYEQIPVNRCPFAVNNYQRDGAMRVDGNGGSAPNYWPNSFDNIVADPSYKEPGLTLESTLADWYDRNAPGEDDHYTQPGWFYTKALNDTDRVNLIHNIIASMKGIEGPKKDEIINRQLCHFFRANIQLGLAIAQGLGTDISAFMPGTPVQATKA</sequence>
<evidence type="ECO:0000313" key="16">
    <source>
        <dbReference type="Proteomes" id="UP000248790"/>
    </source>
</evidence>
<dbReference type="InterPro" id="IPR020835">
    <property type="entry name" value="Catalase_sf"/>
</dbReference>
<dbReference type="GO" id="GO:0046872">
    <property type="term" value="F:metal ion binding"/>
    <property type="evidence" value="ECO:0007669"/>
    <property type="project" value="UniProtKB-KW"/>
</dbReference>
<reference evidence="15 16" key="1">
    <citation type="submission" date="2018-06" db="EMBL/GenBank/DDBJ databases">
        <title>Genomic Encyclopedia of Archaeal and Bacterial Type Strains, Phase II (KMG-II): from individual species to whole genera.</title>
        <authorList>
            <person name="Goeker M."/>
        </authorList>
    </citation>
    <scope>NUCLEOTIDE SEQUENCE [LARGE SCALE GENOMIC DNA]</scope>
    <source>
        <strain evidence="15 16">DSM 21851</strain>
    </source>
</reference>
<dbReference type="InterPro" id="IPR011614">
    <property type="entry name" value="Catalase_core"/>
</dbReference>
<name>A0A327X9A4_LARAB</name>
<dbReference type="Proteomes" id="UP000248790">
    <property type="component" value="Unassembled WGS sequence"/>
</dbReference>
<dbReference type="SUPFAM" id="SSF56634">
    <property type="entry name" value="Heme-dependent catalase-like"/>
    <property type="match status" value="1"/>
</dbReference>
<evidence type="ECO:0000256" key="11">
    <source>
        <dbReference type="PIRSR" id="PIRSR038928-1"/>
    </source>
</evidence>
<dbReference type="InterPro" id="IPR018028">
    <property type="entry name" value="Catalase"/>
</dbReference>
<feature type="domain" description="Catalase core" evidence="14">
    <location>
        <begin position="9"/>
        <end position="393"/>
    </location>
</feature>
<keyword evidence="8 12" id="KW-0408">Iron</keyword>
<dbReference type="CDD" id="cd08156">
    <property type="entry name" value="catalase_clade_3"/>
    <property type="match status" value="1"/>
</dbReference>
<feature type="active site" evidence="11">
    <location>
        <position position="129"/>
    </location>
</feature>
<protein>
    <recommendedName>
        <fullName evidence="3">catalase</fullName>
        <ecNumber evidence="3">1.11.1.6</ecNumber>
    </recommendedName>
</protein>
<feature type="active site" evidence="11">
    <location>
        <position position="56"/>
    </location>
</feature>
<evidence type="ECO:0000256" key="10">
    <source>
        <dbReference type="ARBA" id="ARBA00049254"/>
    </source>
</evidence>
<dbReference type="AlphaFoldDB" id="A0A327X9A4"/>
<evidence type="ECO:0000256" key="4">
    <source>
        <dbReference type="ARBA" id="ARBA00022559"/>
    </source>
</evidence>
<dbReference type="GO" id="GO:0020037">
    <property type="term" value="F:heme binding"/>
    <property type="evidence" value="ECO:0007669"/>
    <property type="project" value="InterPro"/>
</dbReference>
<keyword evidence="4" id="KW-0575">Peroxidase</keyword>
<evidence type="ECO:0000313" key="15">
    <source>
        <dbReference type="EMBL" id="RAK03271.1"/>
    </source>
</evidence>
<dbReference type="InterPro" id="IPR024708">
    <property type="entry name" value="Catalase_AS"/>
</dbReference>
<organism evidence="15 16">
    <name type="scientific">Larkinella arboricola</name>
    <dbReference type="NCBI Taxonomy" id="643671"/>
    <lineage>
        <taxon>Bacteria</taxon>
        <taxon>Pseudomonadati</taxon>
        <taxon>Bacteroidota</taxon>
        <taxon>Cytophagia</taxon>
        <taxon>Cytophagales</taxon>
        <taxon>Spirosomataceae</taxon>
        <taxon>Larkinella</taxon>
    </lineage>
</organism>
<dbReference type="GO" id="GO:0004096">
    <property type="term" value="F:catalase activity"/>
    <property type="evidence" value="ECO:0007669"/>
    <property type="project" value="UniProtKB-EC"/>
</dbReference>
<dbReference type="InterPro" id="IPR040333">
    <property type="entry name" value="Catalase_3"/>
</dbReference>
<dbReference type="Gene3D" id="2.40.180.10">
    <property type="entry name" value="Catalase core domain"/>
    <property type="match status" value="1"/>
</dbReference>
<keyword evidence="9" id="KW-0376">Hydrogen peroxide</keyword>
<evidence type="ECO:0000256" key="1">
    <source>
        <dbReference type="ARBA" id="ARBA00001971"/>
    </source>
</evidence>
<comment type="similarity">
    <text evidence="2">Belongs to the catalase family.</text>
</comment>
<dbReference type="GO" id="GO:0042744">
    <property type="term" value="P:hydrogen peroxide catabolic process"/>
    <property type="evidence" value="ECO:0007669"/>
    <property type="project" value="UniProtKB-KW"/>
</dbReference>
<dbReference type="InterPro" id="IPR010582">
    <property type="entry name" value="Catalase_immune_responsive"/>
</dbReference>
<dbReference type="Pfam" id="PF06628">
    <property type="entry name" value="Catalase-rel"/>
    <property type="match status" value="1"/>
</dbReference>
<comment type="cofactor">
    <cofactor evidence="1 12">
        <name>heme</name>
        <dbReference type="ChEBI" id="CHEBI:30413"/>
    </cofactor>
</comment>
<dbReference type="PIRSF" id="PIRSF038928">
    <property type="entry name" value="Catalase_clade1-3"/>
    <property type="match status" value="1"/>
</dbReference>
<dbReference type="InterPro" id="IPR024711">
    <property type="entry name" value="Catalase_clade1/3"/>
</dbReference>
<dbReference type="PROSITE" id="PS51402">
    <property type="entry name" value="CATALASE_3"/>
    <property type="match status" value="1"/>
</dbReference>
<dbReference type="SMART" id="SM01060">
    <property type="entry name" value="Catalase"/>
    <property type="match status" value="1"/>
</dbReference>
<dbReference type="EMBL" id="QLMC01000001">
    <property type="protein sequence ID" value="RAK03271.1"/>
    <property type="molecule type" value="Genomic_DNA"/>
</dbReference>